<evidence type="ECO:0000313" key="2">
    <source>
        <dbReference type="Proteomes" id="UP000886523"/>
    </source>
</evidence>
<name>A0A9P6DP52_9AGAM</name>
<dbReference type="Proteomes" id="UP000886523">
    <property type="component" value="Unassembled WGS sequence"/>
</dbReference>
<dbReference type="OrthoDB" id="3054702at2759"/>
<comment type="caution">
    <text evidence="1">The sequence shown here is derived from an EMBL/GenBank/DDBJ whole genome shotgun (WGS) entry which is preliminary data.</text>
</comment>
<gene>
    <name evidence="1" type="ORF">BS47DRAFT_1306869</name>
</gene>
<dbReference type="AlphaFoldDB" id="A0A9P6DP52"/>
<reference evidence="1" key="1">
    <citation type="journal article" date="2020" name="Nat. Commun.">
        <title>Large-scale genome sequencing of mycorrhizal fungi provides insights into the early evolution of symbiotic traits.</title>
        <authorList>
            <person name="Miyauchi S."/>
            <person name="Kiss E."/>
            <person name="Kuo A."/>
            <person name="Drula E."/>
            <person name="Kohler A."/>
            <person name="Sanchez-Garcia M."/>
            <person name="Morin E."/>
            <person name="Andreopoulos B."/>
            <person name="Barry K.W."/>
            <person name="Bonito G."/>
            <person name="Buee M."/>
            <person name="Carver A."/>
            <person name="Chen C."/>
            <person name="Cichocki N."/>
            <person name="Clum A."/>
            <person name="Culley D."/>
            <person name="Crous P.W."/>
            <person name="Fauchery L."/>
            <person name="Girlanda M."/>
            <person name="Hayes R.D."/>
            <person name="Keri Z."/>
            <person name="LaButti K."/>
            <person name="Lipzen A."/>
            <person name="Lombard V."/>
            <person name="Magnuson J."/>
            <person name="Maillard F."/>
            <person name="Murat C."/>
            <person name="Nolan M."/>
            <person name="Ohm R.A."/>
            <person name="Pangilinan J."/>
            <person name="Pereira M.F."/>
            <person name="Perotto S."/>
            <person name="Peter M."/>
            <person name="Pfister S."/>
            <person name="Riley R."/>
            <person name="Sitrit Y."/>
            <person name="Stielow J.B."/>
            <person name="Szollosi G."/>
            <person name="Zifcakova L."/>
            <person name="Stursova M."/>
            <person name="Spatafora J.W."/>
            <person name="Tedersoo L."/>
            <person name="Vaario L.M."/>
            <person name="Yamada A."/>
            <person name="Yan M."/>
            <person name="Wang P."/>
            <person name="Xu J."/>
            <person name="Bruns T."/>
            <person name="Baldrian P."/>
            <person name="Vilgalys R."/>
            <person name="Dunand C."/>
            <person name="Henrissat B."/>
            <person name="Grigoriev I.V."/>
            <person name="Hibbett D."/>
            <person name="Nagy L.G."/>
            <person name="Martin F.M."/>
        </authorList>
    </citation>
    <scope>NUCLEOTIDE SEQUENCE</scope>
    <source>
        <strain evidence="1">UP504</strain>
    </source>
</reference>
<feature type="non-terminal residue" evidence="1">
    <location>
        <position position="1"/>
    </location>
</feature>
<sequence length="136" mass="16076">QQVHTCHHQGCQKVDWRTGLLICKQWAPWSLAPENVVDKVGNWYPKHTFRFINNYNPYLLVSLQCNHDIKLLTNDKDTRNVCWYIMKYTTKNQQKLSNISALLAKGLVYHFSDNKYVNSVQDHSCLIVRVRPLLFR</sequence>
<dbReference type="EMBL" id="MU129161">
    <property type="protein sequence ID" value="KAF9505315.1"/>
    <property type="molecule type" value="Genomic_DNA"/>
</dbReference>
<accession>A0A9P6DP52</accession>
<proteinExistence type="predicted"/>
<evidence type="ECO:0000313" key="1">
    <source>
        <dbReference type="EMBL" id="KAF9505315.1"/>
    </source>
</evidence>
<keyword evidence="2" id="KW-1185">Reference proteome</keyword>
<organism evidence="1 2">
    <name type="scientific">Hydnum rufescens UP504</name>
    <dbReference type="NCBI Taxonomy" id="1448309"/>
    <lineage>
        <taxon>Eukaryota</taxon>
        <taxon>Fungi</taxon>
        <taxon>Dikarya</taxon>
        <taxon>Basidiomycota</taxon>
        <taxon>Agaricomycotina</taxon>
        <taxon>Agaricomycetes</taxon>
        <taxon>Cantharellales</taxon>
        <taxon>Hydnaceae</taxon>
        <taxon>Hydnum</taxon>
    </lineage>
</organism>
<protein>
    <submittedName>
        <fullName evidence="1">Uncharacterized protein</fullName>
    </submittedName>
</protein>